<evidence type="ECO:0000313" key="2">
    <source>
        <dbReference type="EMBL" id="MBP3191792.1"/>
    </source>
</evidence>
<dbReference type="Gene3D" id="2.60.120.460">
    <property type="entry name" value="YjbQ-like"/>
    <property type="match status" value="1"/>
</dbReference>
<sequence>MIISTSDIHLKTKGFSDIHDLSGKVDKAVRDSGVKEGFCHVFAVGSTASISTMEFEPALVKDIREKLEDFASENMRSHHSETWGDDNGFSHIRSTFMGPGITVPIRDGRCILGTWQQIVLLDHDNRPRDRHVVVQVIGNDA</sequence>
<accession>A0A8J7UUR5</accession>
<comment type="similarity">
    <text evidence="1">Belongs to the UPF0047 family.</text>
</comment>
<evidence type="ECO:0000256" key="1">
    <source>
        <dbReference type="ARBA" id="ARBA00005534"/>
    </source>
</evidence>
<dbReference type="Pfam" id="PF01894">
    <property type="entry name" value="YjbQ"/>
    <property type="match status" value="1"/>
</dbReference>
<dbReference type="InterPro" id="IPR001602">
    <property type="entry name" value="UPF0047_YjbQ-like"/>
</dbReference>
<dbReference type="RefSeq" id="WP_210510558.1">
    <property type="nucleotide sequence ID" value="NZ_JAFIDN010000002.1"/>
</dbReference>
<dbReference type="Proteomes" id="UP000673975">
    <property type="component" value="Unassembled WGS sequence"/>
</dbReference>
<dbReference type="EMBL" id="JAFIDN010000002">
    <property type="protein sequence ID" value="MBP3191792.1"/>
    <property type="molecule type" value="Genomic_DNA"/>
</dbReference>
<dbReference type="PIRSF" id="PIRSF004681">
    <property type="entry name" value="UCP004681"/>
    <property type="match status" value="1"/>
</dbReference>
<dbReference type="NCBIfam" id="TIGR00149">
    <property type="entry name" value="TIGR00149_YjbQ"/>
    <property type="match status" value="1"/>
</dbReference>
<dbReference type="PANTHER" id="PTHR30615">
    <property type="entry name" value="UNCHARACTERIZED PROTEIN YJBQ-RELATED"/>
    <property type="match status" value="1"/>
</dbReference>
<proteinExistence type="inferred from homology"/>
<protein>
    <submittedName>
        <fullName evidence="2">YjbQ family protein</fullName>
    </submittedName>
</protein>
<comment type="caution">
    <text evidence="2">The sequence shown here is derived from an EMBL/GenBank/DDBJ whole genome shotgun (WGS) entry which is preliminary data.</text>
</comment>
<gene>
    <name evidence="2" type="ORF">NATSA_03855</name>
</gene>
<dbReference type="PANTHER" id="PTHR30615:SF8">
    <property type="entry name" value="UPF0047 PROTEIN C4A8.02C"/>
    <property type="match status" value="1"/>
</dbReference>
<dbReference type="AlphaFoldDB" id="A0A8J7UUR5"/>
<reference evidence="2" key="1">
    <citation type="submission" date="2021-02" db="EMBL/GenBank/DDBJ databases">
        <title>Natronogracilivirga saccharolytica gen. nov. sp. nov. a new anaerobic, haloalkiliphilic carbohydrate-fermenting bacterium from soda lake and proposing of Cyclonatronumiaceae fam. nov. in the phylum Balneolaeota.</title>
        <authorList>
            <person name="Zhilina T.N."/>
            <person name="Sorokin D.Y."/>
            <person name="Zavarzina D.G."/>
            <person name="Toshchakov S.V."/>
            <person name="Kublanov I.V."/>
        </authorList>
    </citation>
    <scope>NUCLEOTIDE SEQUENCE</scope>
    <source>
        <strain evidence="2">Z-1702</strain>
    </source>
</reference>
<dbReference type="InterPro" id="IPR035917">
    <property type="entry name" value="YjbQ-like_sf"/>
</dbReference>
<organism evidence="2 3">
    <name type="scientific">Natronogracilivirga saccharolytica</name>
    <dbReference type="NCBI Taxonomy" id="2812953"/>
    <lineage>
        <taxon>Bacteria</taxon>
        <taxon>Pseudomonadati</taxon>
        <taxon>Balneolota</taxon>
        <taxon>Balneolia</taxon>
        <taxon>Balneolales</taxon>
        <taxon>Cyclonatronaceae</taxon>
        <taxon>Natronogracilivirga</taxon>
    </lineage>
</organism>
<name>A0A8J7UUR5_9BACT</name>
<evidence type="ECO:0000313" key="3">
    <source>
        <dbReference type="Proteomes" id="UP000673975"/>
    </source>
</evidence>
<dbReference type="SUPFAM" id="SSF111038">
    <property type="entry name" value="YjbQ-like"/>
    <property type="match status" value="1"/>
</dbReference>
<keyword evidence="3" id="KW-1185">Reference proteome</keyword>